<dbReference type="SMART" id="SM00422">
    <property type="entry name" value="HTH_MERR"/>
    <property type="match status" value="1"/>
</dbReference>
<dbReference type="OrthoDB" id="9811174at2"/>
<keyword evidence="1" id="KW-0678">Repressor</keyword>
<keyword evidence="2" id="KW-0805">Transcription regulation</keyword>
<dbReference type="PANTHER" id="PTHR30204">
    <property type="entry name" value="REDOX-CYCLING DRUG-SENSING TRANSCRIPTIONAL ACTIVATOR SOXR"/>
    <property type="match status" value="1"/>
</dbReference>
<dbReference type="EMBL" id="FOJI01000001">
    <property type="protein sequence ID" value="SEV81843.1"/>
    <property type="molecule type" value="Genomic_DNA"/>
</dbReference>
<name>A0A1I0M3A2_9FIRM</name>
<feature type="domain" description="HTH merR-type" evidence="5">
    <location>
        <begin position="5"/>
        <end position="73"/>
    </location>
</feature>
<dbReference type="Pfam" id="PF13411">
    <property type="entry name" value="MerR_1"/>
    <property type="match status" value="1"/>
</dbReference>
<accession>A0A1I0M3A2</accession>
<dbReference type="STRING" id="99656.SAMN05421659_10146"/>
<proteinExistence type="predicted"/>
<dbReference type="Proteomes" id="UP000199701">
    <property type="component" value="Unassembled WGS sequence"/>
</dbReference>
<dbReference type="PANTHER" id="PTHR30204:SF69">
    <property type="entry name" value="MERR-FAMILY TRANSCRIPTIONAL REGULATOR"/>
    <property type="match status" value="1"/>
</dbReference>
<evidence type="ECO:0000256" key="4">
    <source>
        <dbReference type="ARBA" id="ARBA00023163"/>
    </source>
</evidence>
<dbReference type="GO" id="GO:0003677">
    <property type="term" value="F:DNA binding"/>
    <property type="evidence" value="ECO:0007669"/>
    <property type="project" value="UniProtKB-KW"/>
</dbReference>
<dbReference type="Gene3D" id="1.10.1660.10">
    <property type="match status" value="1"/>
</dbReference>
<keyword evidence="3 6" id="KW-0238">DNA-binding</keyword>
<organism evidence="6 7">
    <name type="scientific">[Clostridium] fimetarium</name>
    <dbReference type="NCBI Taxonomy" id="99656"/>
    <lineage>
        <taxon>Bacteria</taxon>
        <taxon>Bacillati</taxon>
        <taxon>Bacillota</taxon>
        <taxon>Clostridia</taxon>
        <taxon>Lachnospirales</taxon>
        <taxon>Lachnospiraceae</taxon>
    </lineage>
</organism>
<dbReference type="InterPro" id="IPR000551">
    <property type="entry name" value="MerR-type_HTH_dom"/>
</dbReference>
<dbReference type="InterPro" id="IPR047057">
    <property type="entry name" value="MerR_fam"/>
</dbReference>
<evidence type="ECO:0000256" key="2">
    <source>
        <dbReference type="ARBA" id="ARBA00023015"/>
    </source>
</evidence>
<evidence type="ECO:0000313" key="6">
    <source>
        <dbReference type="EMBL" id="SEV81843.1"/>
    </source>
</evidence>
<evidence type="ECO:0000256" key="1">
    <source>
        <dbReference type="ARBA" id="ARBA00022491"/>
    </source>
</evidence>
<sequence>MEKNRWIISDVAKKTGLEAHVLRYWEKELDLEIPRNELGHRYYLDCHIEIFNKIHNLKEQGYQLKAIKNAIYHNNLTNTNNIIPMPIPSITNSYRNQEENQIEVKNPNDKMNQFRQILSEVMLQTMNEHGKEMGIQISDKVIKQVDYLLRMQEELEDERFRRLDETIRSYQKDRQEIGLSYKENKRQNHLIKKKQKRVMGHA</sequence>
<evidence type="ECO:0000256" key="3">
    <source>
        <dbReference type="ARBA" id="ARBA00023125"/>
    </source>
</evidence>
<evidence type="ECO:0000259" key="5">
    <source>
        <dbReference type="PROSITE" id="PS50937"/>
    </source>
</evidence>
<dbReference type="AlphaFoldDB" id="A0A1I0M3A2"/>
<reference evidence="6 7" key="1">
    <citation type="submission" date="2016-10" db="EMBL/GenBank/DDBJ databases">
        <authorList>
            <person name="de Groot N.N."/>
        </authorList>
    </citation>
    <scope>NUCLEOTIDE SEQUENCE [LARGE SCALE GENOMIC DNA]</scope>
    <source>
        <strain evidence="6 7">DSM 9179</strain>
    </source>
</reference>
<gene>
    <name evidence="6" type="ORF">SAMN05421659_10146</name>
</gene>
<protein>
    <submittedName>
        <fullName evidence="6">DNA-binding transcriptional regulator, MerR family</fullName>
    </submittedName>
</protein>
<dbReference type="InterPro" id="IPR009061">
    <property type="entry name" value="DNA-bd_dom_put_sf"/>
</dbReference>
<dbReference type="SUPFAM" id="SSF46955">
    <property type="entry name" value="Putative DNA-binding domain"/>
    <property type="match status" value="1"/>
</dbReference>
<dbReference type="PROSITE" id="PS50937">
    <property type="entry name" value="HTH_MERR_2"/>
    <property type="match status" value="1"/>
</dbReference>
<keyword evidence="7" id="KW-1185">Reference proteome</keyword>
<dbReference type="RefSeq" id="WP_092449386.1">
    <property type="nucleotide sequence ID" value="NZ_FOJI01000001.1"/>
</dbReference>
<evidence type="ECO:0000313" key="7">
    <source>
        <dbReference type="Proteomes" id="UP000199701"/>
    </source>
</evidence>
<keyword evidence="4" id="KW-0804">Transcription</keyword>
<dbReference type="GO" id="GO:0003700">
    <property type="term" value="F:DNA-binding transcription factor activity"/>
    <property type="evidence" value="ECO:0007669"/>
    <property type="project" value="InterPro"/>
</dbReference>